<gene>
    <name evidence="3" type="ORF">M9458_009088</name>
</gene>
<feature type="compositionally biased region" description="Polar residues" evidence="1">
    <location>
        <begin position="133"/>
        <end position="153"/>
    </location>
</feature>
<dbReference type="Proteomes" id="UP001529510">
    <property type="component" value="Unassembled WGS sequence"/>
</dbReference>
<accession>A0ABD0RAX6</accession>
<dbReference type="EMBL" id="JAMKFB020000004">
    <property type="protein sequence ID" value="KAL0195516.1"/>
    <property type="molecule type" value="Genomic_DNA"/>
</dbReference>
<organism evidence="3 4">
    <name type="scientific">Cirrhinus mrigala</name>
    <name type="common">Mrigala</name>
    <dbReference type="NCBI Taxonomy" id="683832"/>
    <lineage>
        <taxon>Eukaryota</taxon>
        <taxon>Metazoa</taxon>
        <taxon>Chordata</taxon>
        <taxon>Craniata</taxon>
        <taxon>Vertebrata</taxon>
        <taxon>Euteleostomi</taxon>
        <taxon>Actinopterygii</taxon>
        <taxon>Neopterygii</taxon>
        <taxon>Teleostei</taxon>
        <taxon>Ostariophysi</taxon>
        <taxon>Cypriniformes</taxon>
        <taxon>Cyprinidae</taxon>
        <taxon>Labeoninae</taxon>
        <taxon>Labeonini</taxon>
        <taxon>Cirrhinus</taxon>
    </lineage>
</organism>
<feature type="signal peptide" evidence="2">
    <location>
        <begin position="1"/>
        <end position="18"/>
    </location>
</feature>
<protein>
    <submittedName>
        <fullName evidence="3">Uncharacterized protein</fullName>
    </submittedName>
</protein>
<feature type="chain" id="PRO_5044750669" evidence="2">
    <location>
        <begin position="19"/>
        <end position="344"/>
    </location>
</feature>
<keyword evidence="4" id="KW-1185">Reference proteome</keyword>
<dbReference type="AlphaFoldDB" id="A0ABD0RAX6"/>
<reference evidence="3 4" key="1">
    <citation type="submission" date="2024-05" db="EMBL/GenBank/DDBJ databases">
        <title>Genome sequencing and assembly of Indian major carp, Cirrhinus mrigala (Hamilton, 1822).</title>
        <authorList>
            <person name="Mohindra V."/>
            <person name="Chowdhury L.M."/>
            <person name="Lal K."/>
            <person name="Jena J.K."/>
        </authorList>
    </citation>
    <scope>NUCLEOTIDE SEQUENCE [LARGE SCALE GENOMIC DNA]</scope>
    <source>
        <strain evidence="3">CM1030</strain>
        <tissue evidence="3">Blood</tissue>
    </source>
</reference>
<proteinExistence type="predicted"/>
<keyword evidence="2" id="KW-0732">Signal</keyword>
<evidence type="ECO:0000313" key="4">
    <source>
        <dbReference type="Proteomes" id="UP001529510"/>
    </source>
</evidence>
<name>A0ABD0RAX6_CIRMR</name>
<evidence type="ECO:0000313" key="3">
    <source>
        <dbReference type="EMBL" id="KAL0195516.1"/>
    </source>
</evidence>
<feature type="region of interest" description="Disordered" evidence="1">
    <location>
        <begin position="131"/>
        <end position="156"/>
    </location>
</feature>
<feature type="region of interest" description="Disordered" evidence="1">
    <location>
        <begin position="308"/>
        <end position="332"/>
    </location>
</feature>
<evidence type="ECO:0000256" key="2">
    <source>
        <dbReference type="SAM" id="SignalP"/>
    </source>
</evidence>
<sequence length="344" mass="37029">GAECFFCVGLLWSSLSLALSMGFSAGLGQNRRPKPSQAPKDGACPTLNSLNLKFLDHGVSLVRLKGLPQKSSKYQPTTTTFGELQSSTVQIGTVLPLKSAKLPIIDLLRNKQRLDRPEPFKLDPNYDLDHWPNNAQGTAKTPQTATSQISKPETQTYTVSTAQSTSTTYATTLRMITEPMNTYIDQTVPIDTPSATSELTTQTYTVSTALNTSTTQTTTQRLITKTVNPFSDRTVPVDTQAKTSELTIASFPTTHFITPAGPMLEVSTETLTTASTGQNTLGTAKPEWTPFKTTDKAVDGFAWIEQTTGPTEGGRVQSFGSDPTPTLPAGGKSTPPCLFISILI</sequence>
<evidence type="ECO:0000256" key="1">
    <source>
        <dbReference type="SAM" id="MobiDB-lite"/>
    </source>
</evidence>
<feature type="non-terminal residue" evidence="3">
    <location>
        <position position="1"/>
    </location>
</feature>
<comment type="caution">
    <text evidence="3">The sequence shown here is derived from an EMBL/GenBank/DDBJ whole genome shotgun (WGS) entry which is preliminary data.</text>
</comment>